<evidence type="ECO:0000313" key="8">
    <source>
        <dbReference type="Proteomes" id="UP000285301"/>
    </source>
</evidence>
<dbReference type="Gene3D" id="1.10.8.270">
    <property type="entry name" value="putative rabgap domain of human tbc1 domain family member 14 like domains"/>
    <property type="match status" value="1"/>
</dbReference>
<reference evidence="7 8" key="1">
    <citation type="journal article" date="2018" name="Gigascience">
        <title>Genomes of trombidid mites reveal novel predicted allergens and laterally-transferred genes associated with secondary metabolism.</title>
        <authorList>
            <person name="Dong X."/>
            <person name="Chaisiri K."/>
            <person name="Xia D."/>
            <person name="Armstrong S.D."/>
            <person name="Fang Y."/>
            <person name="Donnelly M.J."/>
            <person name="Kadowaki T."/>
            <person name="McGarry J.W."/>
            <person name="Darby A.C."/>
            <person name="Makepeace B.L."/>
        </authorList>
    </citation>
    <scope>NUCLEOTIDE SEQUENCE [LARGE SCALE GENOMIC DNA]</scope>
    <source>
        <strain evidence="7">UoL-WK</strain>
    </source>
</reference>
<evidence type="ECO:0000256" key="1">
    <source>
        <dbReference type="ARBA" id="ARBA00022468"/>
    </source>
</evidence>
<comment type="caution">
    <text evidence="7">The sequence shown here is derived from an EMBL/GenBank/DDBJ whole genome shotgun (WGS) entry which is preliminary data.</text>
</comment>
<dbReference type="InterPro" id="IPR004182">
    <property type="entry name" value="GRAM"/>
</dbReference>
<dbReference type="PANTHER" id="PTHR47666">
    <property type="entry name" value="PROTEIN VASCULAR ASSOCIATED DEATH 1, CHLOROPLASTIC"/>
    <property type="match status" value="1"/>
</dbReference>
<dbReference type="InterPro" id="IPR002048">
    <property type="entry name" value="EF_hand_dom"/>
</dbReference>
<dbReference type="SUPFAM" id="SSF47473">
    <property type="entry name" value="EF-hand"/>
    <property type="match status" value="1"/>
</dbReference>
<protein>
    <recommendedName>
        <fullName evidence="9">TBC1 domain family member 9</fullName>
    </recommendedName>
</protein>
<proteinExistence type="predicted"/>
<dbReference type="EMBL" id="NCKU01007828">
    <property type="protein sequence ID" value="RWS02354.1"/>
    <property type="molecule type" value="Genomic_DNA"/>
</dbReference>
<dbReference type="GO" id="GO:0003008">
    <property type="term" value="P:system process"/>
    <property type="evidence" value="ECO:0007669"/>
    <property type="project" value="UniProtKB-ARBA"/>
</dbReference>
<feature type="compositionally biased region" description="Low complexity" evidence="4">
    <location>
        <begin position="939"/>
        <end position="951"/>
    </location>
</feature>
<dbReference type="SMART" id="SM00164">
    <property type="entry name" value="TBC"/>
    <property type="match status" value="1"/>
</dbReference>
<feature type="compositionally biased region" description="Polar residues" evidence="4">
    <location>
        <begin position="952"/>
        <end position="963"/>
    </location>
</feature>
<evidence type="ECO:0000256" key="3">
    <source>
        <dbReference type="ARBA" id="ARBA00022837"/>
    </source>
</evidence>
<keyword evidence="2" id="KW-0677">Repeat</keyword>
<sequence>MWVKPEEVLIANALWTTERANMYFVLQRRKGHGSKGLSSLLVGTLDSVLDKKPPPYRILHQTPTSEVSYFIACSLTRTEILNDWEWIENNLMPTLLSFENEDEISDFVRCKIESLLAQSNPSPELVVEGGDSSNFRLAAQRFANIFGMPEEEKLVNYYSCGFWKGKVPRQGWLYLSVNHLCFYSVVAFSKEIKLIIKWVDIKSMERKNAFMFPETISITTRNKTYNFSMFLKTGETYALMEQLANLAMKQLISDDCVGSFKVDTDLVVKSSKNVPRKPSLLKRDLDARQMSEAYRTTFRLPANEKLDGTLPCTLWTPYNKQHAPGLVSLIIPLRDITFPEKVDNHTGHSSHNSLLLSTKTKSNYLFSQIEDRNFLIQKISELLSKLSEDRRSTLDSLDSDYQEAEILDKPLSQLFPLPIEPESQAKEAVKVNLWDLHFSDYGRGLSTYRTSKARDLVMKGIPDKYRGELWMLYSGAINELETHCGYYENMVELSKNRKCVAADEIERDLHRSLPEHPAFQSSVGINSLRRVLNAYAFRNPSIGYCQAMNIVTSVLLLYTSEEEAFWLLVALCERLLPDYYNTKVIGALVDQGVLEELVKEHLPALFQKLEPFGILNMISLSWFLTIFLSVMPFESAINIIDCFFYDGARIVFQVALAILECNEEALLKAKDDGEAMTILSGFLENVVNRDATVPHMIHSVAYGSASKRSNQFGLLTSAMIERLRFKHRIRVVQNLEDNTMKNVIRSVHSNSFVSHCFTVEDIQDLYLLVREDQLRQQYWGRSCTISSFDNSLPFYEMFKIDFEQFKLYFCHIPTFANGENTEVLMSRVFKVLDENDDGFVNFLEILIGFGILMRADIELRLKLLYAAHLVSPPDISSQQLYGDSDTDEESEAELATEATEFFEKSTEASKSSSSSAELIPFPIVKVTVHDLLADLSFPSSPVSSRSTDSISQHSASLSTNEQTNNDHKTLPRMPQEQFIQLWKTLYDLFAGREDEQQMNHCIASVGTVLLKTGEFSQQYQQKLQKEAENKLWNPVTVLDSESSESFEVVDGGPSSQPAKDYFWFITFEQFRTAVYIEQALVDHFEQKSDLRSIIEKIRKRKVDRLMDRSSSFIHNV</sequence>
<feature type="domain" description="EF-hand" evidence="6">
    <location>
        <begin position="820"/>
        <end position="855"/>
    </location>
</feature>
<dbReference type="InterPro" id="IPR018247">
    <property type="entry name" value="EF_Hand_1_Ca_BS"/>
</dbReference>
<dbReference type="InterPro" id="IPR035969">
    <property type="entry name" value="Rab-GAP_TBC_sf"/>
</dbReference>
<keyword evidence="8" id="KW-1185">Reference proteome</keyword>
<keyword evidence="3" id="KW-0106">Calcium</keyword>
<dbReference type="AlphaFoldDB" id="A0A443QH61"/>
<dbReference type="SMART" id="SM00568">
    <property type="entry name" value="GRAM"/>
    <property type="match status" value="2"/>
</dbReference>
<dbReference type="Gene3D" id="1.10.238.10">
    <property type="entry name" value="EF-hand"/>
    <property type="match status" value="1"/>
</dbReference>
<dbReference type="SUPFAM" id="SSF47923">
    <property type="entry name" value="Ypt/Rab-GAP domain of gyp1p"/>
    <property type="match status" value="2"/>
</dbReference>
<dbReference type="FunFam" id="2.30.29.30:FF:000013">
    <property type="entry name" value="Putative TBC1 domain family member 8B"/>
    <property type="match status" value="1"/>
</dbReference>
<dbReference type="InterPro" id="IPR000195">
    <property type="entry name" value="Rab-GAP-TBC_dom"/>
</dbReference>
<evidence type="ECO:0000259" key="5">
    <source>
        <dbReference type="PROSITE" id="PS50086"/>
    </source>
</evidence>
<feature type="region of interest" description="Disordered" evidence="4">
    <location>
        <begin position="939"/>
        <end position="970"/>
    </location>
</feature>
<evidence type="ECO:0000256" key="2">
    <source>
        <dbReference type="ARBA" id="ARBA00022737"/>
    </source>
</evidence>
<dbReference type="PROSITE" id="PS50086">
    <property type="entry name" value="TBC_RABGAP"/>
    <property type="match status" value="1"/>
</dbReference>
<dbReference type="Pfam" id="PF00566">
    <property type="entry name" value="RabGAP-TBC"/>
    <property type="match status" value="1"/>
</dbReference>
<dbReference type="Gene3D" id="2.30.29.30">
    <property type="entry name" value="Pleckstrin-homology domain (PH domain)/Phosphotyrosine-binding domain (PTB)"/>
    <property type="match status" value="2"/>
</dbReference>
<dbReference type="STRING" id="1965070.A0A443QH61"/>
<dbReference type="GO" id="GO:0005096">
    <property type="term" value="F:GTPase activator activity"/>
    <property type="evidence" value="ECO:0007669"/>
    <property type="project" value="UniProtKB-KW"/>
</dbReference>
<dbReference type="PANTHER" id="PTHR47666:SF1">
    <property type="entry name" value="PROTEIN VASCULAR ASSOCIATED DEATH 1, CHLOROPLASTIC"/>
    <property type="match status" value="1"/>
</dbReference>
<dbReference type="Pfam" id="PF02893">
    <property type="entry name" value="GRAM"/>
    <property type="match status" value="1"/>
</dbReference>
<dbReference type="FunFam" id="1.10.8.270:FF:000002">
    <property type="entry name" value="TBC1 domain family member 9B"/>
    <property type="match status" value="1"/>
</dbReference>
<dbReference type="PROSITE" id="PS00018">
    <property type="entry name" value="EF_HAND_1"/>
    <property type="match status" value="1"/>
</dbReference>
<dbReference type="Gene3D" id="1.10.10.750">
    <property type="entry name" value="Ypt/Rab-GAP domain of gyp1p, domain 1"/>
    <property type="match status" value="1"/>
</dbReference>
<dbReference type="Proteomes" id="UP000285301">
    <property type="component" value="Unassembled WGS sequence"/>
</dbReference>
<dbReference type="GO" id="GO:0005509">
    <property type="term" value="F:calcium ion binding"/>
    <property type="evidence" value="ECO:0007669"/>
    <property type="project" value="InterPro"/>
</dbReference>
<dbReference type="Gene3D" id="1.10.472.80">
    <property type="entry name" value="Ypt/Rab-GAP domain of gyp1p, domain 3"/>
    <property type="match status" value="1"/>
</dbReference>
<dbReference type="OrthoDB" id="17687at2759"/>
<dbReference type="InterPro" id="IPR011992">
    <property type="entry name" value="EF-hand-dom_pair"/>
</dbReference>
<name>A0A443QH61_9ACAR</name>
<dbReference type="InterPro" id="IPR011993">
    <property type="entry name" value="PH-like_dom_sf"/>
</dbReference>
<gene>
    <name evidence="7" type="ORF">B4U79_08485</name>
</gene>
<keyword evidence="1" id="KW-0343">GTPase activation</keyword>
<evidence type="ECO:0000256" key="4">
    <source>
        <dbReference type="SAM" id="MobiDB-lite"/>
    </source>
</evidence>
<accession>A0A443QH61</accession>
<organism evidence="7 8">
    <name type="scientific">Dinothrombium tinctorium</name>
    <dbReference type="NCBI Taxonomy" id="1965070"/>
    <lineage>
        <taxon>Eukaryota</taxon>
        <taxon>Metazoa</taxon>
        <taxon>Ecdysozoa</taxon>
        <taxon>Arthropoda</taxon>
        <taxon>Chelicerata</taxon>
        <taxon>Arachnida</taxon>
        <taxon>Acari</taxon>
        <taxon>Acariformes</taxon>
        <taxon>Trombidiformes</taxon>
        <taxon>Prostigmata</taxon>
        <taxon>Anystina</taxon>
        <taxon>Parasitengona</taxon>
        <taxon>Trombidioidea</taxon>
        <taxon>Trombidiidae</taxon>
        <taxon>Dinothrombium</taxon>
    </lineage>
</organism>
<evidence type="ECO:0000313" key="7">
    <source>
        <dbReference type="EMBL" id="RWS02354.1"/>
    </source>
</evidence>
<evidence type="ECO:0000259" key="6">
    <source>
        <dbReference type="PROSITE" id="PS50222"/>
    </source>
</evidence>
<dbReference type="PROSITE" id="PS50222">
    <property type="entry name" value="EF_HAND_2"/>
    <property type="match status" value="1"/>
</dbReference>
<evidence type="ECO:0008006" key="9">
    <source>
        <dbReference type="Google" id="ProtNLM"/>
    </source>
</evidence>
<feature type="domain" description="Rab-GAP TBC" evidence="5">
    <location>
        <begin position="460"/>
        <end position="647"/>
    </location>
</feature>